<dbReference type="InterPro" id="IPR003439">
    <property type="entry name" value="ABC_transporter-like_ATP-bd"/>
</dbReference>
<dbReference type="Gene3D" id="3.40.50.300">
    <property type="entry name" value="P-loop containing nucleotide triphosphate hydrolases"/>
    <property type="match status" value="1"/>
</dbReference>
<organism evidence="7 8">
    <name type="scientific">Wenjunlia tyrosinilytica</name>
    <dbReference type="NCBI Taxonomy" id="1544741"/>
    <lineage>
        <taxon>Bacteria</taxon>
        <taxon>Bacillati</taxon>
        <taxon>Actinomycetota</taxon>
        <taxon>Actinomycetes</taxon>
        <taxon>Kitasatosporales</taxon>
        <taxon>Streptomycetaceae</taxon>
        <taxon>Wenjunlia</taxon>
    </lineage>
</organism>
<protein>
    <submittedName>
        <fullName evidence="7">ABC transporter ATP-binding protein</fullName>
    </submittedName>
</protein>
<evidence type="ECO:0000256" key="3">
    <source>
        <dbReference type="ARBA" id="ARBA00022741"/>
    </source>
</evidence>
<comment type="similarity">
    <text evidence="1">Belongs to the ABC transporter superfamily.</text>
</comment>
<keyword evidence="2" id="KW-0813">Transport</keyword>
<dbReference type="PROSITE" id="PS00211">
    <property type="entry name" value="ABC_TRANSPORTER_1"/>
    <property type="match status" value="1"/>
</dbReference>
<keyword evidence="4 7" id="KW-0067">ATP-binding</keyword>
<dbReference type="Proteomes" id="UP000641932">
    <property type="component" value="Unassembled WGS sequence"/>
</dbReference>
<dbReference type="InterPro" id="IPR027417">
    <property type="entry name" value="P-loop_NTPase"/>
</dbReference>
<dbReference type="PROSITE" id="PS50893">
    <property type="entry name" value="ABC_TRANSPORTER_2"/>
    <property type="match status" value="1"/>
</dbReference>
<feature type="domain" description="ABC transporter" evidence="6">
    <location>
        <begin position="5"/>
        <end position="226"/>
    </location>
</feature>
<dbReference type="InterPro" id="IPR017871">
    <property type="entry name" value="ABC_transporter-like_CS"/>
</dbReference>
<dbReference type="Pfam" id="PF00005">
    <property type="entry name" value="ABC_tran"/>
    <property type="match status" value="1"/>
</dbReference>
<evidence type="ECO:0000313" key="7">
    <source>
        <dbReference type="EMBL" id="GGO95255.1"/>
    </source>
</evidence>
<keyword evidence="5" id="KW-0029">Amino-acid transport</keyword>
<proteinExistence type="inferred from homology"/>
<dbReference type="PANTHER" id="PTHR43820">
    <property type="entry name" value="HIGH-AFFINITY BRANCHED-CHAIN AMINO ACID TRANSPORT ATP-BINDING PROTEIN LIVF"/>
    <property type="match status" value="1"/>
</dbReference>
<sequence>MSVEIELRGARVRYGPLEALHGVDLAMPSGRLTVLLGRNGSGRSTALHALAGIVPLSGGRVLWRGEDVTGLDAFRRARRGLALVPEQRAVFGSLTVEEHFALVTGDVGGRTPAFEAFPALRGLLKRRVGTLSGGEQRMVAVSLALLSGAGVLLLDEPGQGLAPAAAARMHQVLAEQAADGGRTVVVAEQQLRGALRGAAVVHVLRRGSVAFTGEPAEPGFTRRTRW</sequence>
<dbReference type="GO" id="GO:0015658">
    <property type="term" value="F:branched-chain amino acid transmembrane transporter activity"/>
    <property type="evidence" value="ECO:0007669"/>
    <property type="project" value="TreeGrafter"/>
</dbReference>
<keyword evidence="3" id="KW-0547">Nucleotide-binding</keyword>
<gene>
    <name evidence="7" type="ORF">GCM10012280_52020</name>
</gene>
<dbReference type="AlphaFoldDB" id="A0A917ZWB3"/>
<dbReference type="GO" id="GO:0016887">
    <property type="term" value="F:ATP hydrolysis activity"/>
    <property type="evidence" value="ECO:0007669"/>
    <property type="project" value="InterPro"/>
</dbReference>
<accession>A0A917ZWB3</accession>
<dbReference type="SMART" id="SM00382">
    <property type="entry name" value="AAA"/>
    <property type="match status" value="1"/>
</dbReference>
<evidence type="ECO:0000313" key="8">
    <source>
        <dbReference type="Proteomes" id="UP000641932"/>
    </source>
</evidence>
<dbReference type="EMBL" id="BMMS01000025">
    <property type="protein sequence ID" value="GGO95255.1"/>
    <property type="molecule type" value="Genomic_DNA"/>
</dbReference>
<reference evidence="7" key="1">
    <citation type="journal article" date="2014" name="Int. J. Syst. Evol. Microbiol.">
        <title>Complete genome sequence of Corynebacterium casei LMG S-19264T (=DSM 44701T), isolated from a smear-ripened cheese.</title>
        <authorList>
            <consortium name="US DOE Joint Genome Institute (JGI-PGF)"/>
            <person name="Walter F."/>
            <person name="Albersmeier A."/>
            <person name="Kalinowski J."/>
            <person name="Ruckert C."/>
        </authorList>
    </citation>
    <scope>NUCLEOTIDE SEQUENCE</scope>
    <source>
        <strain evidence="7">CGMCC 4.7201</strain>
    </source>
</reference>
<dbReference type="PANTHER" id="PTHR43820:SF4">
    <property type="entry name" value="HIGH-AFFINITY BRANCHED-CHAIN AMINO ACID TRANSPORT ATP-BINDING PROTEIN LIVF"/>
    <property type="match status" value="1"/>
</dbReference>
<reference evidence="7" key="2">
    <citation type="submission" date="2020-09" db="EMBL/GenBank/DDBJ databases">
        <authorList>
            <person name="Sun Q."/>
            <person name="Zhou Y."/>
        </authorList>
    </citation>
    <scope>NUCLEOTIDE SEQUENCE</scope>
    <source>
        <strain evidence="7">CGMCC 4.7201</strain>
    </source>
</reference>
<dbReference type="RefSeq" id="WP_189134223.1">
    <property type="nucleotide sequence ID" value="NZ_BMMS01000025.1"/>
</dbReference>
<name>A0A917ZWB3_9ACTN</name>
<evidence type="ECO:0000256" key="2">
    <source>
        <dbReference type="ARBA" id="ARBA00022448"/>
    </source>
</evidence>
<dbReference type="InterPro" id="IPR052156">
    <property type="entry name" value="BCAA_Transport_ATP-bd_LivF"/>
</dbReference>
<evidence type="ECO:0000259" key="6">
    <source>
        <dbReference type="PROSITE" id="PS50893"/>
    </source>
</evidence>
<dbReference type="InterPro" id="IPR003593">
    <property type="entry name" value="AAA+_ATPase"/>
</dbReference>
<dbReference type="SUPFAM" id="SSF52540">
    <property type="entry name" value="P-loop containing nucleoside triphosphate hydrolases"/>
    <property type="match status" value="1"/>
</dbReference>
<evidence type="ECO:0000256" key="4">
    <source>
        <dbReference type="ARBA" id="ARBA00022840"/>
    </source>
</evidence>
<evidence type="ECO:0000256" key="5">
    <source>
        <dbReference type="ARBA" id="ARBA00022970"/>
    </source>
</evidence>
<dbReference type="GO" id="GO:0015807">
    <property type="term" value="P:L-amino acid transport"/>
    <property type="evidence" value="ECO:0007669"/>
    <property type="project" value="TreeGrafter"/>
</dbReference>
<dbReference type="GO" id="GO:0005524">
    <property type="term" value="F:ATP binding"/>
    <property type="evidence" value="ECO:0007669"/>
    <property type="project" value="UniProtKB-KW"/>
</dbReference>
<keyword evidence="8" id="KW-1185">Reference proteome</keyword>
<comment type="caution">
    <text evidence="7">The sequence shown here is derived from an EMBL/GenBank/DDBJ whole genome shotgun (WGS) entry which is preliminary data.</text>
</comment>
<evidence type="ECO:0000256" key="1">
    <source>
        <dbReference type="ARBA" id="ARBA00005417"/>
    </source>
</evidence>